<evidence type="ECO:0000256" key="3">
    <source>
        <dbReference type="ARBA" id="ARBA00022461"/>
    </source>
</evidence>
<dbReference type="Pfam" id="PF00858">
    <property type="entry name" value="ASC"/>
    <property type="match status" value="3"/>
</dbReference>
<evidence type="ECO:0000256" key="2">
    <source>
        <dbReference type="ARBA" id="ARBA00022448"/>
    </source>
</evidence>
<protein>
    <recommendedName>
        <fullName evidence="20">Acid-sensing ion channel 4</fullName>
    </recommendedName>
</protein>
<evidence type="ECO:0000256" key="12">
    <source>
        <dbReference type="ARBA" id="ARBA00023201"/>
    </source>
</evidence>
<dbReference type="EMBL" id="KZ001224">
    <property type="protein sequence ID" value="PIO15079.1"/>
    <property type="molecule type" value="Genomic_DNA"/>
</dbReference>
<evidence type="ECO:0008006" key="20">
    <source>
        <dbReference type="Google" id="ProtNLM"/>
    </source>
</evidence>
<dbReference type="GO" id="GO:0005886">
    <property type="term" value="C:plasma membrane"/>
    <property type="evidence" value="ECO:0007669"/>
    <property type="project" value="UniProtKB-SubCell"/>
</dbReference>
<dbReference type="PANTHER" id="PTHR11690">
    <property type="entry name" value="AMILORIDE-SENSITIVE SODIUM CHANNEL-RELATED"/>
    <property type="match status" value="1"/>
</dbReference>
<dbReference type="Gene3D" id="2.60.470.10">
    <property type="entry name" value="Acid-sensing ion channels like domains"/>
    <property type="match status" value="1"/>
</dbReference>
<keyword evidence="11" id="KW-0325">Glycoprotein</keyword>
<evidence type="ECO:0000256" key="7">
    <source>
        <dbReference type="ARBA" id="ARBA00023053"/>
    </source>
</evidence>
<proteinExistence type="inferred from homology"/>
<dbReference type="Proteomes" id="UP000228934">
    <property type="component" value="Unassembled WGS sequence"/>
</dbReference>
<comment type="similarity">
    <text evidence="14">Belongs to the amiloride-sensitive sodium channel (TC 1.A.6) family. ASIC4 subfamily.</text>
</comment>
<comment type="subcellular location">
    <subcellularLocation>
        <location evidence="1">Cell membrane</location>
        <topology evidence="1">Multi-pass membrane protein</topology>
    </subcellularLocation>
</comment>
<evidence type="ECO:0000256" key="6">
    <source>
        <dbReference type="ARBA" id="ARBA00022989"/>
    </source>
</evidence>
<keyword evidence="5 16" id="KW-0812">Transmembrane</keyword>
<organism evidence="18 19">
    <name type="scientific">Aquarana catesbeiana</name>
    <name type="common">American bullfrog</name>
    <name type="synonym">Rana catesbeiana</name>
    <dbReference type="NCBI Taxonomy" id="8400"/>
    <lineage>
        <taxon>Eukaryota</taxon>
        <taxon>Metazoa</taxon>
        <taxon>Chordata</taxon>
        <taxon>Craniata</taxon>
        <taxon>Vertebrata</taxon>
        <taxon>Euteleostomi</taxon>
        <taxon>Amphibia</taxon>
        <taxon>Batrachia</taxon>
        <taxon>Anura</taxon>
        <taxon>Neobatrachia</taxon>
        <taxon>Ranoidea</taxon>
        <taxon>Ranidae</taxon>
        <taxon>Aquarana</taxon>
    </lineage>
</organism>
<dbReference type="InterPro" id="IPR020903">
    <property type="entry name" value="ENaC_CS"/>
</dbReference>
<evidence type="ECO:0000256" key="8">
    <source>
        <dbReference type="ARBA" id="ARBA00023065"/>
    </source>
</evidence>
<name>A0A2G9QHG6_AQUCT</name>
<comment type="subunit">
    <text evidence="15">Homotrimer. Heterotrimer; with other ASIC proteins producing functional channels.</text>
</comment>
<keyword evidence="2 16" id="KW-0813">Transport</keyword>
<evidence type="ECO:0000256" key="10">
    <source>
        <dbReference type="ARBA" id="ARBA00023157"/>
    </source>
</evidence>
<keyword evidence="10" id="KW-1015">Disulfide bond</keyword>
<keyword evidence="13 16" id="KW-0407">Ion channel</keyword>
<keyword evidence="8 16" id="KW-0406">Ion transport</keyword>
<evidence type="ECO:0000256" key="9">
    <source>
        <dbReference type="ARBA" id="ARBA00023136"/>
    </source>
</evidence>
<keyword evidence="12 16" id="KW-0739">Sodium transport</keyword>
<keyword evidence="4" id="KW-1003">Cell membrane</keyword>
<dbReference type="InterPro" id="IPR001873">
    <property type="entry name" value="ENaC"/>
</dbReference>
<gene>
    <name evidence="18" type="ORF">AB205_0196270</name>
</gene>
<sequence>MPIEIVCKIKFADEDGNQKEKEEGERESLIGDEAASANRDLAGFARTSTLHGLRHIFRTGKLGVKRSLWAVVFLASLVFFLYQAAKSALYYLEHPHVTSLDEEVMGEMIFPAVTICNINRFRHSALSDADIYHLANLTGLPPKDRDGHRASDLMYPDPDMLDIVNRTGHQLAEMLKSCNFSGDNCTAHNFSVLTYLPQPWGNCRAPVPGEVFLPGYSTYSISACRLQCEKESVVRKCDCRMVHMPGDIGGQMGLFIGASILTVLEILDYLYELSVCKRPPKP</sequence>
<keyword evidence="6 17" id="KW-1133">Transmembrane helix</keyword>
<reference evidence="19" key="1">
    <citation type="journal article" date="2017" name="Nat. Commun.">
        <title>The North American bullfrog draft genome provides insight into hormonal regulation of long noncoding RNA.</title>
        <authorList>
            <person name="Hammond S.A."/>
            <person name="Warren R.L."/>
            <person name="Vandervalk B.P."/>
            <person name="Kucuk E."/>
            <person name="Khan H."/>
            <person name="Gibb E.A."/>
            <person name="Pandoh P."/>
            <person name="Kirk H."/>
            <person name="Zhao Y."/>
            <person name="Jones M."/>
            <person name="Mungall A.J."/>
            <person name="Coope R."/>
            <person name="Pleasance S."/>
            <person name="Moore R.A."/>
            <person name="Holt R.A."/>
            <person name="Round J.M."/>
            <person name="Ohora S."/>
            <person name="Walle B.V."/>
            <person name="Veldhoen N."/>
            <person name="Helbing C.C."/>
            <person name="Birol I."/>
        </authorList>
    </citation>
    <scope>NUCLEOTIDE SEQUENCE [LARGE SCALE GENOMIC DNA]</scope>
</reference>
<evidence type="ECO:0000313" key="19">
    <source>
        <dbReference type="Proteomes" id="UP000228934"/>
    </source>
</evidence>
<evidence type="ECO:0000256" key="13">
    <source>
        <dbReference type="ARBA" id="ARBA00023303"/>
    </source>
</evidence>
<dbReference type="PROSITE" id="PS01206">
    <property type="entry name" value="ASC"/>
    <property type="match status" value="1"/>
</dbReference>
<keyword evidence="7" id="KW-0915">Sodium</keyword>
<evidence type="ECO:0000256" key="5">
    <source>
        <dbReference type="ARBA" id="ARBA00022692"/>
    </source>
</evidence>
<keyword evidence="9 17" id="KW-0472">Membrane</keyword>
<feature type="transmembrane region" description="Helical" evidence="17">
    <location>
        <begin position="67"/>
        <end position="85"/>
    </location>
</feature>
<dbReference type="PANTHER" id="PTHR11690:SF13">
    <property type="entry name" value="ACID-SENSING ION CHANNEL 4"/>
    <property type="match status" value="1"/>
</dbReference>
<evidence type="ECO:0000256" key="4">
    <source>
        <dbReference type="ARBA" id="ARBA00022475"/>
    </source>
</evidence>
<evidence type="ECO:0000313" key="18">
    <source>
        <dbReference type="EMBL" id="PIO15079.1"/>
    </source>
</evidence>
<dbReference type="PRINTS" id="PR01078">
    <property type="entry name" value="AMINACHANNEL"/>
</dbReference>
<dbReference type="OrthoDB" id="6502088at2759"/>
<evidence type="ECO:0000256" key="1">
    <source>
        <dbReference type="ARBA" id="ARBA00004651"/>
    </source>
</evidence>
<evidence type="ECO:0000256" key="14">
    <source>
        <dbReference type="ARBA" id="ARBA00038140"/>
    </source>
</evidence>
<dbReference type="GO" id="GO:0015280">
    <property type="term" value="F:ligand-gated sodium channel activity"/>
    <property type="evidence" value="ECO:0007669"/>
    <property type="project" value="TreeGrafter"/>
</dbReference>
<evidence type="ECO:0000256" key="16">
    <source>
        <dbReference type="RuleBase" id="RU000679"/>
    </source>
</evidence>
<evidence type="ECO:0000256" key="17">
    <source>
        <dbReference type="SAM" id="Phobius"/>
    </source>
</evidence>
<evidence type="ECO:0000256" key="15">
    <source>
        <dbReference type="ARBA" id="ARBA00064603"/>
    </source>
</evidence>
<dbReference type="Gene3D" id="1.10.287.770">
    <property type="entry name" value="YojJ-like"/>
    <property type="match status" value="1"/>
</dbReference>
<keyword evidence="19" id="KW-1185">Reference proteome</keyword>
<accession>A0A2G9QHG6</accession>
<keyword evidence="3 16" id="KW-0894">Sodium channel</keyword>
<evidence type="ECO:0000256" key="11">
    <source>
        <dbReference type="ARBA" id="ARBA00023180"/>
    </source>
</evidence>
<dbReference type="AlphaFoldDB" id="A0A2G9QHG6"/>